<reference evidence="2 3" key="1">
    <citation type="journal article" date="2008" name="BMC Genomics">
        <title>The missing link: Bordetella petrii is endowed with both the metabolic versatility of environmental bacteria and virulence traits of pathogenic Bordetellae.</title>
        <authorList>
            <person name="Gross R."/>
            <person name="Guzman C.A."/>
            <person name="Sebaihia M."/>
            <person name="Martins Dos Santos V.A."/>
            <person name="Pieper D.H."/>
            <person name="Koebnik R."/>
            <person name="Lechner M."/>
            <person name="Bartels D."/>
            <person name="Buhrmester J."/>
            <person name="Choudhuri J.V."/>
            <person name="Ebensen T."/>
            <person name="Gaigalat L."/>
            <person name="Herrmann S."/>
            <person name="Khachane A.N."/>
            <person name="Larisch C."/>
            <person name="Link S."/>
            <person name="Linke B."/>
            <person name="Meyer F."/>
            <person name="Mormann S."/>
            <person name="Nakunst D."/>
            <person name="Rueckert C."/>
            <person name="Schneiker-Bekel S."/>
            <person name="Schulze K."/>
            <person name="Vorhoelter F.J."/>
            <person name="Yevsa T."/>
            <person name="Engle J.T."/>
            <person name="Goldman W.E."/>
            <person name="Puehler A."/>
            <person name="Goebel U.B."/>
            <person name="Goesmann A."/>
            <person name="Bloecker H."/>
            <person name="Kaiser O."/>
            <person name="Martinez-Arias R."/>
        </authorList>
    </citation>
    <scope>NUCLEOTIDE SEQUENCE [LARGE SCALE GENOMIC DNA]</scope>
    <source>
        <strain evidence="3">ATCC BAA-461 / DSM 12804 / CCUG 43448 / CIP 107267 / Se-1111R</strain>
    </source>
</reference>
<dbReference type="PROSITE" id="PS51257">
    <property type="entry name" value="PROKAR_LIPOPROTEIN"/>
    <property type="match status" value="1"/>
</dbReference>
<gene>
    <name evidence="2" type="ordered locus">Bpet0635</name>
</gene>
<keyword evidence="2" id="KW-0449">Lipoprotein</keyword>
<dbReference type="Gene3D" id="2.60.40.1620">
    <property type="entry name" value="Lipoprotein YajI-like"/>
    <property type="match status" value="1"/>
</dbReference>
<organism evidence="2 3">
    <name type="scientific">Bordetella petrii (strain ATCC BAA-461 / DSM 12804 / CCUG 43448 / CIP 107267 / Se-1111R)</name>
    <dbReference type="NCBI Taxonomy" id="340100"/>
    <lineage>
        <taxon>Bacteria</taxon>
        <taxon>Pseudomonadati</taxon>
        <taxon>Pseudomonadota</taxon>
        <taxon>Betaproteobacteria</taxon>
        <taxon>Burkholderiales</taxon>
        <taxon>Alcaligenaceae</taxon>
        <taxon>Bordetella</taxon>
    </lineage>
</organism>
<name>A9I497_BORPD</name>
<dbReference type="InterPro" id="IPR037125">
    <property type="entry name" value="YajI-like_sf"/>
</dbReference>
<feature type="coiled-coil region" evidence="1">
    <location>
        <begin position="27"/>
        <end position="61"/>
    </location>
</feature>
<keyword evidence="3" id="KW-1185">Reference proteome</keyword>
<accession>A9I497</accession>
<evidence type="ECO:0000313" key="2">
    <source>
        <dbReference type="EMBL" id="CAP40967.1"/>
    </source>
</evidence>
<sequence length="196" mass="21437">MRISYLFVLAILFLSGCRLDTKTAEEVAQLKQHITQQDSAIQELKRSSEALKAELASVKLDTSFNSLRLNLESASYTAPLNLTDQSFSTVRTGLGIFLVSVQDVTPFANGVKLKLDVGNPQAMTYAGLKFKLSWKTASNANGPDQTKDIDLPQRFLPGSWNRAELVISPAKADDIANVRVSIDPNQVRLQVPASKG</sequence>
<keyword evidence="1" id="KW-0175">Coiled coil</keyword>
<evidence type="ECO:0000256" key="1">
    <source>
        <dbReference type="SAM" id="Coils"/>
    </source>
</evidence>
<dbReference type="Proteomes" id="UP000001225">
    <property type="component" value="Chromosome"/>
</dbReference>
<dbReference type="KEGG" id="bpt:Bpet0635"/>
<protein>
    <submittedName>
        <fullName evidence="2">Lipoprotein</fullName>
    </submittedName>
</protein>
<dbReference type="EMBL" id="AM902716">
    <property type="protein sequence ID" value="CAP40967.1"/>
    <property type="molecule type" value="Genomic_DNA"/>
</dbReference>
<evidence type="ECO:0000313" key="3">
    <source>
        <dbReference type="Proteomes" id="UP000001225"/>
    </source>
</evidence>
<proteinExistence type="predicted"/>
<dbReference type="AlphaFoldDB" id="A9I497"/>